<dbReference type="RefSeq" id="WP_344047783.1">
    <property type="nucleotide sequence ID" value="NZ_BAAAPB010000005.1"/>
</dbReference>
<comment type="caution">
    <text evidence="1">The sequence shown here is derived from an EMBL/GenBank/DDBJ whole genome shotgun (WGS) entry which is preliminary data.</text>
</comment>
<dbReference type="CDD" id="cd02440">
    <property type="entry name" value="AdoMet_MTases"/>
    <property type="match status" value="1"/>
</dbReference>
<dbReference type="Proteomes" id="UP001500571">
    <property type="component" value="Unassembled WGS sequence"/>
</dbReference>
<proteinExistence type="predicted"/>
<gene>
    <name evidence="1" type="ORF">GCM10009798_38970</name>
</gene>
<evidence type="ECO:0000313" key="2">
    <source>
        <dbReference type="Proteomes" id="UP001500571"/>
    </source>
</evidence>
<dbReference type="NCBIfam" id="NF037959">
    <property type="entry name" value="MFS_SpdSyn"/>
    <property type="match status" value="1"/>
</dbReference>
<accession>A0ABP5D4G5</accession>
<dbReference type="InterPro" id="IPR029063">
    <property type="entry name" value="SAM-dependent_MTases_sf"/>
</dbReference>
<reference evidence="2" key="1">
    <citation type="journal article" date="2019" name="Int. J. Syst. Evol. Microbiol.">
        <title>The Global Catalogue of Microorganisms (GCM) 10K type strain sequencing project: providing services to taxonomists for standard genome sequencing and annotation.</title>
        <authorList>
            <consortium name="The Broad Institute Genomics Platform"/>
            <consortium name="The Broad Institute Genome Sequencing Center for Infectious Disease"/>
            <person name="Wu L."/>
            <person name="Ma J."/>
        </authorList>
    </citation>
    <scope>NUCLEOTIDE SEQUENCE [LARGE SCALE GENOMIC DNA]</scope>
    <source>
        <strain evidence="2">JCM 15309</strain>
    </source>
</reference>
<protein>
    <submittedName>
        <fullName evidence="1">Fused MFS/spermidine synthase</fullName>
    </submittedName>
</protein>
<name>A0ABP5D4G5_9ACTN</name>
<keyword evidence="2" id="KW-1185">Reference proteome</keyword>
<dbReference type="EMBL" id="BAAAPB010000005">
    <property type="protein sequence ID" value="GAA1973946.1"/>
    <property type="molecule type" value="Genomic_DNA"/>
</dbReference>
<organism evidence="1 2">
    <name type="scientific">Nocardioides panacihumi</name>
    <dbReference type="NCBI Taxonomy" id="400774"/>
    <lineage>
        <taxon>Bacteria</taxon>
        <taxon>Bacillati</taxon>
        <taxon>Actinomycetota</taxon>
        <taxon>Actinomycetes</taxon>
        <taxon>Propionibacteriales</taxon>
        <taxon>Nocardioidaceae</taxon>
        <taxon>Nocardioides</taxon>
    </lineage>
</organism>
<evidence type="ECO:0000313" key="1">
    <source>
        <dbReference type="EMBL" id="GAA1973946.1"/>
    </source>
</evidence>
<sequence length="248" mass="26083">MPAEIRDGDRPGSFVLWLDGRAQSEVDLADPTWLGFDYMRRIADVLDVAGPVGEPLRVLHVGGAAMTLPRYVAHTRPRSGQVVLEPDGSLIEEVRRLLPLPPRSGIKVRPVDGASGIRAVRDDAMDVVVLDAFAGGAVPPELLGTAFLEQARRVLGEGGVLVANVSDRAPFPVVRSAVAGVRALFADVVVGAEPATLKGRREGNLVLVAGADLPVDALRRRAASGAAPYRIFAGTPVLDTFGGGHSLP</sequence>
<dbReference type="SUPFAM" id="SSF53335">
    <property type="entry name" value="S-adenosyl-L-methionine-dependent methyltransferases"/>
    <property type="match status" value="1"/>
</dbReference>
<dbReference type="Gene3D" id="3.40.50.150">
    <property type="entry name" value="Vaccinia Virus protein VP39"/>
    <property type="match status" value="1"/>
</dbReference>